<dbReference type="Proteomes" id="UP000469194">
    <property type="component" value="Unassembled WGS sequence"/>
</dbReference>
<evidence type="ECO:0000313" key="2">
    <source>
        <dbReference type="Proteomes" id="UP000469194"/>
    </source>
</evidence>
<protein>
    <submittedName>
        <fullName evidence="1">DUF4192 domain-containing protein</fullName>
    </submittedName>
</protein>
<keyword evidence="2" id="KW-1185">Reference proteome</keyword>
<sequence length="182" mass="19451">MLESVPHAPRGDGMFRDGIATADGPCCDSEDATDCMLSRDNVAMLAAGMAESLPIRDAMIVSLVTGRSCDRRMMIEIASRPHSAGVRRRMSSMMIDAFHGAGPGPDPTRCTSGVTMLAQIADAVPERWGVQPRAAIAYVLWWMDDDAAALHALECLAEDDGCTLAGIVLSMVERGIRPAWCG</sequence>
<accession>A0A6N9Z5G2</accession>
<name>A0A6N9Z5G2_9BIFI</name>
<organism evidence="1 2">
    <name type="scientific">Bifidobacterium aerophilum</name>
    <dbReference type="NCBI Taxonomy" id="1798155"/>
    <lineage>
        <taxon>Bacteria</taxon>
        <taxon>Bacillati</taxon>
        <taxon>Actinomycetota</taxon>
        <taxon>Actinomycetes</taxon>
        <taxon>Bifidobacteriales</taxon>
        <taxon>Bifidobacteriaceae</taxon>
        <taxon>Bifidobacterium</taxon>
    </lineage>
</organism>
<proteinExistence type="predicted"/>
<dbReference type="AlphaFoldDB" id="A0A6N9Z5G2"/>
<evidence type="ECO:0000313" key="1">
    <source>
        <dbReference type="EMBL" id="NEG89584.1"/>
    </source>
</evidence>
<comment type="caution">
    <text evidence="1">The sequence shown here is derived from an EMBL/GenBank/DDBJ whole genome shotgun (WGS) entry which is preliminary data.</text>
</comment>
<reference evidence="1 2" key="1">
    <citation type="submission" date="2019-10" db="EMBL/GenBank/DDBJ databases">
        <title>Bifidobacterium from non-human primates.</title>
        <authorList>
            <person name="Modesto M."/>
        </authorList>
    </citation>
    <scope>NUCLEOTIDE SEQUENCE [LARGE SCALE GENOMIC DNA]</scope>
    <source>
        <strain evidence="1 2">TRE17</strain>
    </source>
</reference>
<dbReference type="EMBL" id="WHZW01000011">
    <property type="protein sequence ID" value="NEG89584.1"/>
    <property type="molecule type" value="Genomic_DNA"/>
</dbReference>
<dbReference type="RefSeq" id="WP_163231019.1">
    <property type="nucleotide sequence ID" value="NZ_WHZW01000011.1"/>
</dbReference>
<gene>
    <name evidence="1" type="ORF">GFD25_06210</name>
</gene>